<evidence type="ECO:0000256" key="1">
    <source>
        <dbReference type="SAM" id="MobiDB-lite"/>
    </source>
</evidence>
<gene>
    <name evidence="2" type="ORF">VNI00_002005</name>
</gene>
<organism evidence="2 3">
    <name type="scientific">Paramarasmius palmivorus</name>
    <dbReference type="NCBI Taxonomy" id="297713"/>
    <lineage>
        <taxon>Eukaryota</taxon>
        <taxon>Fungi</taxon>
        <taxon>Dikarya</taxon>
        <taxon>Basidiomycota</taxon>
        <taxon>Agaricomycotina</taxon>
        <taxon>Agaricomycetes</taxon>
        <taxon>Agaricomycetidae</taxon>
        <taxon>Agaricales</taxon>
        <taxon>Marasmiineae</taxon>
        <taxon>Marasmiaceae</taxon>
        <taxon>Paramarasmius</taxon>
    </lineage>
</organism>
<evidence type="ECO:0000313" key="2">
    <source>
        <dbReference type="EMBL" id="KAK7058371.1"/>
    </source>
</evidence>
<accession>A0AAW0E0D2</accession>
<feature type="compositionally biased region" description="Low complexity" evidence="1">
    <location>
        <begin position="43"/>
        <end position="58"/>
    </location>
</feature>
<dbReference type="EMBL" id="JAYKXP010000005">
    <property type="protein sequence ID" value="KAK7058371.1"/>
    <property type="molecule type" value="Genomic_DNA"/>
</dbReference>
<name>A0AAW0E0D2_9AGAR</name>
<evidence type="ECO:0000313" key="3">
    <source>
        <dbReference type="Proteomes" id="UP001383192"/>
    </source>
</evidence>
<dbReference type="Proteomes" id="UP001383192">
    <property type="component" value="Unassembled WGS sequence"/>
</dbReference>
<keyword evidence="3" id="KW-1185">Reference proteome</keyword>
<sequence>MSTGGIFNVQEAQGADQAKFETTAAVAQVEAATSDAARKIEQNAEQAQHAATQAATAAKSLGKEFTGEPPSTADKVAQQAKPTLDAAVQEGKQDVAAAQATGQGYIAQAKTLAANAATTVNNTVQPFIADVAGATDSTTARSAPGQQGPGVVSQLQSGAATAVQTGKEYLDKATTAAQNYLNSLQEQGSTTTGAPAASGIPPTSAPLESGPHTVGTPYPSTTTNTATKVGEVSK</sequence>
<feature type="compositionally biased region" description="Polar residues" evidence="1">
    <location>
        <begin position="183"/>
        <end position="193"/>
    </location>
</feature>
<feature type="region of interest" description="Disordered" evidence="1">
    <location>
        <begin position="183"/>
        <end position="234"/>
    </location>
</feature>
<feature type="region of interest" description="Disordered" evidence="1">
    <location>
        <begin position="41"/>
        <end position="84"/>
    </location>
</feature>
<dbReference type="AlphaFoldDB" id="A0AAW0E0D2"/>
<feature type="compositionally biased region" description="Low complexity" evidence="1">
    <location>
        <begin position="213"/>
        <end position="227"/>
    </location>
</feature>
<reference evidence="2 3" key="1">
    <citation type="submission" date="2024-01" db="EMBL/GenBank/DDBJ databases">
        <title>A draft genome for a cacao thread blight-causing isolate of Paramarasmius palmivorus.</title>
        <authorList>
            <person name="Baruah I.K."/>
            <person name="Bukari Y."/>
            <person name="Amoako-Attah I."/>
            <person name="Meinhardt L.W."/>
            <person name="Bailey B.A."/>
            <person name="Cohen S.P."/>
        </authorList>
    </citation>
    <scope>NUCLEOTIDE SEQUENCE [LARGE SCALE GENOMIC DNA]</scope>
    <source>
        <strain evidence="2 3">GH-12</strain>
    </source>
</reference>
<protein>
    <submittedName>
        <fullName evidence="2">Uncharacterized protein</fullName>
    </submittedName>
</protein>
<proteinExistence type="predicted"/>
<comment type="caution">
    <text evidence="2">The sequence shown here is derived from an EMBL/GenBank/DDBJ whole genome shotgun (WGS) entry which is preliminary data.</text>
</comment>